<proteinExistence type="predicted"/>
<dbReference type="Proteomes" id="UP000321083">
    <property type="component" value="Unassembled WGS sequence"/>
</dbReference>
<reference evidence="1 2" key="1">
    <citation type="submission" date="2019-08" db="EMBL/GenBank/DDBJ databases">
        <title>100 year-old enigma solved: identification of Planctomyces bekefii, the type genus and species of the phylum Planctomycetes.</title>
        <authorList>
            <person name="Svetlana D.N."/>
            <person name="Overmann J."/>
        </authorList>
    </citation>
    <scope>NUCLEOTIDE SEQUENCE [LARGE SCALE GENOMIC DNA]</scope>
    <source>
        <strain evidence="1">Phe10_nw2017</strain>
    </source>
</reference>
<keyword evidence="2" id="KW-1185">Reference proteome</keyword>
<feature type="non-terminal residue" evidence="1">
    <location>
        <position position="1"/>
    </location>
</feature>
<dbReference type="AlphaFoldDB" id="A0A5C6M3D5"/>
<protein>
    <submittedName>
        <fullName evidence="1">Uncharacterized protein</fullName>
    </submittedName>
</protein>
<sequence>RSAWGRNARTHAEAHFRMDRMVAGYVEALGL</sequence>
<evidence type="ECO:0000313" key="2">
    <source>
        <dbReference type="Proteomes" id="UP000321083"/>
    </source>
</evidence>
<accession>A0A5C6M3D5</accession>
<dbReference type="EMBL" id="SRHE01000536">
    <property type="protein sequence ID" value="TWW08713.1"/>
    <property type="molecule type" value="Genomic_DNA"/>
</dbReference>
<gene>
    <name evidence="1" type="ORF">E3A20_21590</name>
</gene>
<comment type="caution">
    <text evidence="1">The sequence shown here is derived from an EMBL/GenBank/DDBJ whole genome shotgun (WGS) entry which is preliminary data.</text>
</comment>
<reference evidence="1 2" key="2">
    <citation type="submission" date="2019-08" db="EMBL/GenBank/DDBJ databases">
        <authorList>
            <person name="Henke P."/>
        </authorList>
    </citation>
    <scope>NUCLEOTIDE SEQUENCE [LARGE SCALE GENOMIC DNA]</scope>
    <source>
        <strain evidence="1">Phe10_nw2017</strain>
    </source>
</reference>
<evidence type="ECO:0000313" key="1">
    <source>
        <dbReference type="EMBL" id="TWW08713.1"/>
    </source>
</evidence>
<name>A0A5C6M3D5_9PLAN</name>
<organism evidence="1 2">
    <name type="scientific">Planctomyces bekefii</name>
    <dbReference type="NCBI Taxonomy" id="1653850"/>
    <lineage>
        <taxon>Bacteria</taxon>
        <taxon>Pseudomonadati</taxon>
        <taxon>Planctomycetota</taxon>
        <taxon>Planctomycetia</taxon>
        <taxon>Planctomycetales</taxon>
        <taxon>Planctomycetaceae</taxon>
        <taxon>Planctomyces</taxon>
    </lineage>
</organism>